<proteinExistence type="inferred from homology"/>
<dbReference type="Proteomes" id="UP001240447">
    <property type="component" value="Unassembled WGS sequence"/>
</dbReference>
<dbReference type="Gene3D" id="3.40.50.12780">
    <property type="entry name" value="N-terminal domain of ligase-like"/>
    <property type="match status" value="1"/>
</dbReference>
<dbReference type="EMBL" id="JAUSQM010000001">
    <property type="protein sequence ID" value="MDP9822506.1"/>
    <property type="molecule type" value="Genomic_DNA"/>
</dbReference>
<evidence type="ECO:0000259" key="6">
    <source>
        <dbReference type="Pfam" id="PF13193"/>
    </source>
</evidence>
<evidence type="ECO:0000313" key="8">
    <source>
        <dbReference type="Proteomes" id="UP001240447"/>
    </source>
</evidence>
<feature type="domain" description="AMP-binding enzyme C-terminal" evidence="6">
    <location>
        <begin position="419"/>
        <end position="494"/>
    </location>
</feature>
<keyword evidence="2 7" id="KW-0436">Ligase</keyword>
<keyword evidence="3" id="KW-0276">Fatty acid metabolism</keyword>
<organism evidence="7 8">
    <name type="scientific">Nocardioides massiliensis</name>
    <dbReference type="NCBI Taxonomy" id="1325935"/>
    <lineage>
        <taxon>Bacteria</taxon>
        <taxon>Bacillati</taxon>
        <taxon>Actinomycetota</taxon>
        <taxon>Actinomycetes</taxon>
        <taxon>Propionibacteriales</taxon>
        <taxon>Nocardioidaceae</taxon>
        <taxon>Nocardioides</taxon>
    </lineage>
</organism>
<keyword evidence="4" id="KW-0443">Lipid metabolism</keyword>
<dbReference type="Pfam" id="PF13193">
    <property type="entry name" value="AMP-binding_C"/>
    <property type="match status" value="1"/>
</dbReference>
<reference evidence="7 8" key="1">
    <citation type="submission" date="2023-07" db="EMBL/GenBank/DDBJ databases">
        <title>Sequencing the genomes of 1000 actinobacteria strains.</title>
        <authorList>
            <person name="Klenk H.-P."/>
        </authorList>
    </citation>
    <scope>NUCLEOTIDE SEQUENCE [LARGE SCALE GENOMIC DNA]</scope>
    <source>
        <strain evidence="7 8">GD13</strain>
    </source>
</reference>
<dbReference type="InterPro" id="IPR042099">
    <property type="entry name" value="ANL_N_sf"/>
</dbReference>
<dbReference type="Gene3D" id="3.30.300.30">
    <property type="match status" value="1"/>
</dbReference>
<sequence length="513" mass="55780">MHVPLSASDFLDRAVQVYGERIGVVDEPDQPATSWGSLTYREVAVRAAAQAARLDELGLRTGDRVAIVSHNSARLLTSFFGVSGSGRVLVPINFRLSVEEVAYIVGHSGARVLLIDPELEPTLGDLEVPGLEHRWVLGRDDAQIYREGATPLAWDVDETATATINYTSGTTARPKGVQITHRNIWTNAVTFGLHTQISDRDVYLHTLPLFHANGWGMPFAMTGVGAQHVLLRKIDGAEILRRIERHGVTMLCAAPAVVSSVLDAAASWDGEIPGSGRVRIVVAGAPPPTRTIAEVETVLGWEFIQIYGLTETSPLLTVNRTRAEWDDLAPEDRAAKLVRAGAPAIGVRLATTEQGEVLARSNVVLEGYWEQPEETEQALAGGWFHTGDGGEIGEDGYLTISDRKKDVIITGGENVSSIEVEDVLFSHPAVAEVAVIGVPSEKWGETIKALVVLAEGATATEEELIRHCKERAAGYKAPTSIEFRDVLARTATGKLQKFKLRQPYWDGRERQVN</sequence>
<feature type="domain" description="AMP-dependent synthetase/ligase" evidence="5">
    <location>
        <begin position="14"/>
        <end position="369"/>
    </location>
</feature>
<dbReference type="InterPro" id="IPR000873">
    <property type="entry name" value="AMP-dep_synth/lig_dom"/>
</dbReference>
<evidence type="ECO:0000256" key="4">
    <source>
        <dbReference type="ARBA" id="ARBA00023098"/>
    </source>
</evidence>
<dbReference type="RefSeq" id="WP_068120161.1">
    <property type="nucleotide sequence ID" value="NZ_CCXJ01000238.1"/>
</dbReference>
<evidence type="ECO:0000313" key="7">
    <source>
        <dbReference type="EMBL" id="MDP9822506.1"/>
    </source>
</evidence>
<gene>
    <name evidence="7" type="ORF">J2S59_002315</name>
</gene>
<evidence type="ECO:0000259" key="5">
    <source>
        <dbReference type="Pfam" id="PF00501"/>
    </source>
</evidence>
<accession>A0ABT9NPZ6</accession>
<dbReference type="PANTHER" id="PTHR43859:SF4">
    <property type="entry name" value="BUTANOATE--COA LIGASE AAE1-RELATED"/>
    <property type="match status" value="1"/>
</dbReference>
<name>A0ABT9NPZ6_9ACTN</name>
<evidence type="ECO:0000256" key="2">
    <source>
        <dbReference type="ARBA" id="ARBA00022598"/>
    </source>
</evidence>
<keyword evidence="8" id="KW-1185">Reference proteome</keyword>
<dbReference type="Pfam" id="PF00501">
    <property type="entry name" value="AMP-binding"/>
    <property type="match status" value="1"/>
</dbReference>
<protein>
    <submittedName>
        <fullName evidence="7">Acyl-CoA synthetase (AMP-forming)/AMP-acid ligase II</fullName>
    </submittedName>
</protein>
<evidence type="ECO:0000256" key="1">
    <source>
        <dbReference type="ARBA" id="ARBA00006432"/>
    </source>
</evidence>
<comment type="similarity">
    <text evidence="1">Belongs to the ATP-dependent AMP-binding enzyme family.</text>
</comment>
<dbReference type="PANTHER" id="PTHR43859">
    <property type="entry name" value="ACYL-ACTIVATING ENZYME"/>
    <property type="match status" value="1"/>
</dbReference>
<dbReference type="InterPro" id="IPR045851">
    <property type="entry name" value="AMP-bd_C_sf"/>
</dbReference>
<comment type="caution">
    <text evidence="7">The sequence shown here is derived from an EMBL/GenBank/DDBJ whole genome shotgun (WGS) entry which is preliminary data.</text>
</comment>
<dbReference type="GO" id="GO:0016874">
    <property type="term" value="F:ligase activity"/>
    <property type="evidence" value="ECO:0007669"/>
    <property type="project" value="UniProtKB-KW"/>
</dbReference>
<evidence type="ECO:0000256" key="3">
    <source>
        <dbReference type="ARBA" id="ARBA00022832"/>
    </source>
</evidence>
<dbReference type="InterPro" id="IPR025110">
    <property type="entry name" value="AMP-bd_C"/>
</dbReference>
<dbReference type="SUPFAM" id="SSF56801">
    <property type="entry name" value="Acetyl-CoA synthetase-like"/>
    <property type="match status" value="1"/>
</dbReference>